<dbReference type="SUPFAM" id="SSF54236">
    <property type="entry name" value="Ubiquitin-like"/>
    <property type="match status" value="1"/>
</dbReference>
<dbReference type="InParanoid" id="I1BUC9"/>
<dbReference type="VEuPathDB" id="FungiDB:RO3G_04514"/>
<dbReference type="GeneID" id="93611485"/>
<reference evidence="3 4" key="1">
    <citation type="journal article" date="2009" name="PLoS Genet.">
        <title>Genomic analysis of the basal lineage fungus Rhizopus oryzae reveals a whole-genome duplication.</title>
        <authorList>
            <person name="Ma L.-J."/>
            <person name="Ibrahim A.S."/>
            <person name="Skory C."/>
            <person name="Grabherr M.G."/>
            <person name="Burger G."/>
            <person name="Butler M."/>
            <person name="Elias M."/>
            <person name="Idnurm A."/>
            <person name="Lang B.F."/>
            <person name="Sone T."/>
            <person name="Abe A."/>
            <person name="Calvo S.E."/>
            <person name="Corrochano L.M."/>
            <person name="Engels R."/>
            <person name="Fu J."/>
            <person name="Hansberg W."/>
            <person name="Kim J.-M."/>
            <person name="Kodira C.D."/>
            <person name="Koehrsen M.J."/>
            <person name="Liu B."/>
            <person name="Miranda-Saavedra D."/>
            <person name="O'Leary S."/>
            <person name="Ortiz-Castellanos L."/>
            <person name="Poulter R."/>
            <person name="Rodriguez-Romero J."/>
            <person name="Ruiz-Herrera J."/>
            <person name="Shen Y.-Q."/>
            <person name="Zeng Q."/>
            <person name="Galagan J."/>
            <person name="Birren B.W."/>
            <person name="Cuomo C.A."/>
            <person name="Wickes B.L."/>
        </authorList>
    </citation>
    <scope>NUCLEOTIDE SEQUENCE [LARGE SCALE GENOMIC DNA]</scope>
    <source>
        <strain evidence="4">RA 99-880 / ATCC MYA-4621 / FGSC 9543 / NRRL 43880</strain>
    </source>
</reference>
<dbReference type="CDD" id="cd17039">
    <property type="entry name" value="Ubl_ubiquitin_like"/>
    <property type="match status" value="1"/>
</dbReference>
<dbReference type="Gene3D" id="3.10.20.90">
    <property type="entry name" value="Phosphatidylinositol 3-kinase Catalytic Subunit, Chain A, domain 1"/>
    <property type="match status" value="1"/>
</dbReference>
<dbReference type="Proteomes" id="UP000009138">
    <property type="component" value="Unassembled WGS sequence"/>
</dbReference>
<dbReference type="InterPro" id="IPR000626">
    <property type="entry name" value="Ubiquitin-like_dom"/>
</dbReference>
<evidence type="ECO:0000256" key="1">
    <source>
        <dbReference type="SAM" id="MobiDB-lite"/>
    </source>
</evidence>
<dbReference type="PANTHER" id="PTHR15204:SF0">
    <property type="entry name" value="LARGE PROLINE-RICH PROTEIN BAG6"/>
    <property type="match status" value="1"/>
</dbReference>
<evidence type="ECO:0000313" key="4">
    <source>
        <dbReference type="Proteomes" id="UP000009138"/>
    </source>
</evidence>
<accession>I1BUC9</accession>
<proteinExistence type="predicted"/>
<evidence type="ECO:0000313" key="3">
    <source>
        <dbReference type="EMBL" id="EIE79809.1"/>
    </source>
</evidence>
<dbReference type="GO" id="GO:0071818">
    <property type="term" value="C:BAT3 complex"/>
    <property type="evidence" value="ECO:0007669"/>
    <property type="project" value="TreeGrafter"/>
</dbReference>
<feature type="compositionally biased region" description="Polar residues" evidence="1">
    <location>
        <begin position="138"/>
        <end position="164"/>
    </location>
</feature>
<name>I1BUC9_RHIO9</name>
<evidence type="ECO:0000259" key="2">
    <source>
        <dbReference type="PROSITE" id="PS50053"/>
    </source>
</evidence>
<dbReference type="PROSITE" id="PS50053">
    <property type="entry name" value="UBIQUITIN_2"/>
    <property type="match status" value="1"/>
</dbReference>
<dbReference type="OMA" id="ETAAPHM"/>
<dbReference type="SMART" id="SM00213">
    <property type="entry name" value="UBQ"/>
    <property type="match status" value="1"/>
</dbReference>
<dbReference type="GO" id="GO:0051787">
    <property type="term" value="F:misfolded protein binding"/>
    <property type="evidence" value="ECO:0007669"/>
    <property type="project" value="TreeGrafter"/>
</dbReference>
<dbReference type="eggNOG" id="KOG4248">
    <property type="taxonomic scope" value="Eukaryota"/>
</dbReference>
<dbReference type="PANTHER" id="PTHR15204">
    <property type="entry name" value="LARGE PROLINE-RICH PROTEIN BAG6"/>
    <property type="match status" value="1"/>
</dbReference>
<dbReference type="STRING" id="246409.I1BUC9"/>
<sequence length="238" mass="25956">MNDTQPSNVNIEKIALQIKSLEQRTTSITLPRNASVLQLKQEIQIAFDVESNRQRLIFQGRVLKDDKNLTDYDDPTPGTTNARNARSGTRIFPSISSRFPMMEGYAFITLDSTIGELGDNNSLISSVLNGLTSGGRPRNSTPPTTDSPLSNLASQTNRSASPATPSLFRSPFSFSFGHRGSSGEQRSPLASSALGFPPNVEVRLARTLASMRNVRTMLNESSINEGEKANICETFSNV</sequence>
<dbReference type="AlphaFoldDB" id="I1BUC9"/>
<dbReference type="GO" id="GO:0031593">
    <property type="term" value="F:polyubiquitin modification-dependent protein binding"/>
    <property type="evidence" value="ECO:0007669"/>
    <property type="project" value="TreeGrafter"/>
</dbReference>
<keyword evidence="4" id="KW-1185">Reference proteome</keyword>
<dbReference type="Pfam" id="PF00240">
    <property type="entry name" value="ubiquitin"/>
    <property type="match status" value="1"/>
</dbReference>
<dbReference type="InterPro" id="IPR029071">
    <property type="entry name" value="Ubiquitin-like_domsf"/>
</dbReference>
<feature type="region of interest" description="Disordered" evidence="1">
    <location>
        <begin position="129"/>
        <end position="166"/>
    </location>
</feature>
<dbReference type="GO" id="GO:0036503">
    <property type="term" value="P:ERAD pathway"/>
    <property type="evidence" value="ECO:0007669"/>
    <property type="project" value="TreeGrafter"/>
</dbReference>
<dbReference type="OrthoDB" id="419317at2759"/>
<dbReference type="RefSeq" id="XP_067515205.1">
    <property type="nucleotide sequence ID" value="XM_067659104.1"/>
</dbReference>
<dbReference type="EMBL" id="CH476734">
    <property type="protein sequence ID" value="EIE79809.1"/>
    <property type="molecule type" value="Genomic_DNA"/>
</dbReference>
<protein>
    <recommendedName>
        <fullName evidence="2">Ubiquitin-like domain-containing protein</fullName>
    </recommendedName>
</protein>
<gene>
    <name evidence="3" type="ORF">RO3G_04514</name>
</gene>
<feature type="domain" description="Ubiquitin-like" evidence="2">
    <location>
        <begin position="14"/>
        <end position="73"/>
    </location>
</feature>
<organism evidence="3 4">
    <name type="scientific">Rhizopus delemar (strain RA 99-880 / ATCC MYA-4621 / FGSC 9543 / NRRL 43880)</name>
    <name type="common">Mucormycosis agent</name>
    <name type="synonym">Rhizopus arrhizus var. delemar</name>
    <dbReference type="NCBI Taxonomy" id="246409"/>
    <lineage>
        <taxon>Eukaryota</taxon>
        <taxon>Fungi</taxon>
        <taxon>Fungi incertae sedis</taxon>
        <taxon>Mucoromycota</taxon>
        <taxon>Mucoromycotina</taxon>
        <taxon>Mucoromycetes</taxon>
        <taxon>Mucorales</taxon>
        <taxon>Mucorineae</taxon>
        <taxon>Rhizopodaceae</taxon>
        <taxon>Rhizopus</taxon>
    </lineage>
</organism>